<comment type="caution">
    <text evidence="3">The sequence shown here is derived from an EMBL/GenBank/DDBJ whole genome shotgun (WGS) entry which is preliminary data.</text>
</comment>
<name>A0A1R0GNR9_9FUNG</name>
<evidence type="ECO:0000313" key="4">
    <source>
        <dbReference type="Proteomes" id="UP000187455"/>
    </source>
</evidence>
<dbReference type="InterPro" id="IPR032567">
    <property type="entry name" value="RTL1-rel"/>
</dbReference>
<protein>
    <submittedName>
        <fullName evidence="3">Retrotransposon-derived protein PEG10</fullName>
    </submittedName>
</protein>
<dbReference type="Proteomes" id="UP000187455">
    <property type="component" value="Unassembled WGS sequence"/>
</dbReference>
<evidence type="ECO:0000313" key="3">
    <source>
        <dbReference type="EMBL" id="OLY78534.1"/>
    </source>
</evidence>
<feature type="non-terminal residue" evidence="3">
    <location>
        <position position="194"/>
    </location>
</feature>
<dbReference type="EMBL" id="LSSL01006170">
    <property type="protein sequence ID" value="OLY78534.1"/>
    <property type="molecule type" value="Genomic_DNA"/>
</dbReference>
<proteinExistence type="predicted"/>
<reference evidence="3 4" key="1">
    <citation type="journal article" date="2016" name="Mol. Biol. Evol.">
        <title>Genome-Wide Survey of Gut Fungi (Harpellales) Reveals the First Horizontally Transferred Ubiquitin Gene from a Mosquito Host.</title>
        <authorList>
            <person name="Wang Y."/>
            <person name="White M.M."/>
            <person name="Kvist S."/>
            <person name="Moncalvo J.M."/>
        </authorList>
    </citation>
    <scope>NUCLEOTIDE SEQUENCE [LARGE SCALE GENOMIC DNA]</scope>
    <source>
        <strain evidence="3 4">ALG-7-W6</strain>
    </source>
</reference>
<dbReference type="InterPro" id="IPR005162">
    <property type="entry name" value="Retrotrans_gag_dom"/>
</dbReference>
<keyword evidence="4" id="KW-1185">Reference proteome</keyword>
<evidence type="ECO:0000256" key="1">
    <source>
        <dbReference type="SAM" id="MobiDB-lite"/>
    </source>
</evidence>
<sequence>MINQANENPAPLNQKPGITNPTQNVVLTAPGIIPDGTLKLPEAVRFDDSPPNYQAFMSSMGLYFGHAPKSSTTTEIDSPSLTSFSLLHEEFSRNFSDPSNAIRARGLIRKLRQGTRSVATYAAKFRTLARDSGYDQLALVDQFLRGLNDNVMNFMIMNDLPNDLEGNISIAIRVDNRLASHSMLRQGNPDFSPR</sequence>
<accession>A0A1R0GNR9</accession>
<evidence type="ECO:0000259" key="2">
    <source>
        <dbReference type="Pfam" id="PF03732"/>
    </source>
</evidence>
<feature type="domain" description="Retrotransposon gag" evidence="2">
    <location>
        <begin position="72"/>
        <end position="149"/>
    </location>
</feature>
<dbReference type="Pfam" id="PF03732">
    <property type="entry name" value="Retrotrans_gag"/>
    <property type="match status" value="1"/>
</dbReference>
<gene>
    <name evidence="3" type="ORF">AYI68_g7416</name>
</gene>
<organism evidence="3 4">
    <name type="scientific">Smittium mucronatum</name>
    <dbReference type="NCBI Taxonomy" id="133383"/>
    <lineage>
        <taxon>Eukaryota</taxon>
        <taxon>Fungi</taxon>
        <taxon>Fungi incertae sedis</taxon>
        <taxon>Zoopagomycota</taxon>
        <taxon>Kickxellomycotina</taxon>
        <taxon>Harpellomycetes</taxon>
        <taxon>Harpellales</taxon>
        <taxon>Legeriomycetaceae</taxon>
        <taxon>Smittium</taxon>
    </lineage>
</organism>
<feature type="region of interest" description="Disordered" evidence="1">
    <location>
        <begin position="1"/>
        <end position="23"/>
    </location>
</feature>
<dbReference type="PANTHER" id="PTHR15503:SF36">
    <property type="entry name" value="RETROTRANSPOSON GAG-LIKE PROTEIN 5"/>
    <property type="match status" value="1"/>
</dbReference>
<dbReference type="AlphaFoldDB" id="A0A1R0GNR9"/>
<dbReference type="OrthoDB" id="5582182at2759"/>
<dbReference type="PANTHER" id="PTHR15503">
    <property type="entry name" value="LDOC1 RELATED"/>
    <property type="match status" value="1"/>
</dbReference>